<reference evidence="4" key="1">
    <citation type="submission" date="2014-10" db="EMBL/GenBank/DDBJ databases">
        <authorList>
            <person name="Kuske C.R."/>
            <person name="Challacombe J.F."/>
            <person name="Daligault H.E."/>
            <person name="Davenport K.W."/>
            <person name="Johnson S.L."/>
            <person name="Siddaramappa S."/>
            <person name="Petersen J.M."/>
        </authorList>
    </citation>
    <scope>NUCLEOTIDE SEQUENCE [LARGE SCALE GENOMIC DNA]</scope>
    <source>
        <strain evidence="4">CA97-1460</strain>
    </source>
</reference>
<feature type="transmembrane region" description="Helical" evidence="2">
    <location>
        <begin position="41"/>
        <end position="65"/>
    </location>
</feature>
<dbReference type="InterPro" id="IPR036259">
    <property type="entry name" value="MFS_trans_sf"/>
</dbReference>
<feature type="transmembrane region" description="Helical" evidence="2">
    <location>
        <begin position="9"/>
        <end position="29"/>
    </location>
</feature>
<keyword evidence="2" id="KW-0812">Transmembrane</keyword>
<keyword evidence="2" id="KW-0472">Membrane</keyword>
<dbReference type="GO" id="GO:0015293">
    <property type="term" value="F:symporter activity"/>
    <property type="evidence" value="ECO:0007669"/>
    <property type="project" value="InterPro"/>
</dbReference>
<feature type="transmembrane region" description="Helical" evidence="2">
    <location>
        <begin position="103"/>
        <end position="123"/>
    </location>
</feature>
<organism evidence="3 4">
    <name type="scientific">Francisella frigiditurris</name>
    <dbReference type="NCBI Taxonomy" id="1542390"/>
    <lineage>
        <taxon>Bacteria</taxon>
        <taxon>Pseudomonadati</taxon>
        <taxon>Pseudomonadota</taxon>
        <taxon>Gammaproteobacteria</taxon>
        <taxon>Thiotrichales</taxon>
        <taxon>Francisellaceae</taxon>
        <taxon>Francisella</taxon>
    </lineage>
</organism>
<dbReference type="SUPFAM" id="SSF103473">
    <property type="entry name" value="MFS general substrate transporter"/>
    <property type="match status" value="1"/>
</dbReference>
<feature type="transmembrane region" description="Helical" evidence="2">
    <location>
        <begin position="77"/>
        <end position="97"/>
    </location>
</feature>
<keyword evidence="4" id="KW-1185">Reference proteome</keyword>
<gene>
    <name evidence="3" type="ORF">KX01_424</name>
</gene>
<accession>A0A1J0KT19</accession>
<protein>
    <submittedName>
        <fullName evidence="3">Major Facilitator Superfamily protein</fullName>
    </submittedName>
</protein>
<sequence>MTIKKFEIFSYSFIAMPIAFASVPIYIFLPDYYYTSYGVDLTLLSIILFSLRILDAVFDPIIGWYCDRFYKLNKVSFIIIIICFILGMYITCSPVFSNKLVNLFIGVFLATLAFSYTTIFIYTRGALWLDNDENRSIVISVREVFNIVGVLIASILPFVFLLYFPQKQSYFIYSVIAIFLIIVASIFFLNWLDEVDIDKKVTDHIKIYDYFKAFDKNSLFLFLAYSLSALGSAIPAVTLVFFSRYVLETTDFTGLYIFLYFLGAILFIPLVRKVAIKIGIIKTWSYALIFCVIVFIFAFFLKSGDIFYFSIISFLSGGGFASELILPNILLAKWIDNPNRRELGNGYYAILAFIGKFCFALATIIALPILNIQINSSSTSSLEVTIKIVYCIFPCIAKFSAAIVLLLWYKKAFKNL</sequence>
<evidence type="ECO:0000313" key="4">
    <source>
        <dbReference type="Proteomes" id="UP000182521"/>
    </source>
</evidence>
<dbReference type="GO" id="GO:0005886">
    <property type="term" value="C:plasma membrane"/>
    <property type="evidence" value="ECO:0007669"/>
    <property type="project" value="TreeGrafter"/>
</dbReference>
<feature type="transmembrane region" description="Helical" evidence="2">
    <location>
        <begin position="384"/>
        <end position="409"/>
    </location>
</feature>
<feature type="transmembrane region" description="Helical" evidence="2">
    <location>
        <begin position="144"/>
        <end position="164"/>
    </location>
</feature>
<dbReference type="Gene3D" id="1.20.1250.20">
    <property type="entry name" value="MFS general substrate transporter like domains"/>
    <property type="match status" value="1"/>
</dbReference>
<dbReference type="Pfam" id="PF13347">
    <property type="entry name" value="MFS_2"/>
    <property type="match status" value="1"/>
</dbReference>
<dbReference type="GO" id="GO:0008643">
    <property type="term" value="P:carbohydrate transport"/>
    <property type="evidence" value="ECO:0007669"/>
    <property type="project" value="InterPro"/>
</dbReference>
<dbReference type="PANTHER" id="PTHR11328:SF24">
    <property type="entry name" value="MAJOR FACILITATOR SUPERFAMILY (MFS) PROFILE DOMAIN-CONTAINING PROTEIN"/>
    <property type="match status" value="1"/>
</dbReference>
<keyword evidence="2" id="KW-1133">Transmembrane helix</keyword>
<feature type="transmembrane region" description="Helical" evidence="2">
    <location>
        <begin position="347"/>
        <end position="372"/>
    </location>
</feature>
<dbReference type="STRING" id="1542390.KX01_424"/>
<dbReference type="RefSeq" id="WP_071663415.1">
    <property type="nucleotide sequence ID" value="NZ_CP009654.1"/>
</dbReference>
<feature type="transmembrane region" description="Helical" evidence="2">
    <location>
        <begin position="283"/>
        <end position="300"/>
    </location>
</feature>
<comment type="similarity">
    <text evidence="1">Belongs to the sodium:galactoside symporter (TC 2.A.2) family.</text>
</comment>
<evidence type="ECO:0000256" key="2">
    <source>
        <dbReference type="SAM" id="Phobius"/>
    </source>
</evidence>
<dbReference type="KEGG" id="frc:KX01_424"/>
<dbReference type="AlphaFoldDB" id="A0A1J0KT19"/>
<feature type="transmembrane region" description="Helical" evidence="2">
    <location>
        <begin position="219"/>
        <end position="242"/>
    </location>
</feature>
<feature type="transmembrane region" description="Helical" evidence="2">
    <location>
        <begin position="170"/>
        <end position="192"/>
    </location>
</feature>
<dbReference type="EMBL" id="CP009654">
    <property type="protein sequence ID" value="APC96843.1"/>
    <property type="molecule type" value="Genomic_DNA"/>
</dbReference>
<evidence type="ECO:0000313" key="3">
    <source>
        <dbReference type="EMBL" id="APC96843.1"/>
    </source>
</evidence>
<feature type="transmembrane region" description="Helical" evidence="2">
    <location>
        <begin position="306"/>
        <end position="326"/>
    </location>
</feature>
<feature type="transmembrane region" description="Helical" evidence="2">
    <location>
        <begin position="254"/>
        <end position="271"/>
    </location>
</feature>
<proteinExistence type="inferred from homology"/>
<name>A0A1J0KT19_9GAMM</name>
<dbReference type="InterPro" id="IPR039672">
    <property type="entry name" value="MFS_2"/>
</dbReference>
<evidence type="ECO:0000256" key="1">
    <source>
        <dbReference type="ARBA" id="ARBA00009617"/>
    </source>
</evidence>
<dbReference type="OrthoDB" id="181905at2"/>
<dbReference type="PANTHER" id="PTHR11328">
    <property type="entry name" value="MAJOR FACILITATOR SUPERFAMILY DOMAIN-CONTAINING PROTEIN"/>
    <property type="match status" value="1"/>
</dbReference>
<dbReference type="Proteomes" id="UP000182521">
    <property type="component" value="Chromosome"/>
</dbReference>